<sequence length="449" mass="47762">MHQHVRSSRRTRPDSRALRRARRVLTALIVPVLLAIIIGIIALYSPKPIGDAQQDWSQQAANRLSGQVTGLDGEKCLIPGLKMPKGSADPTNGLPQTQPLVCVKVLEGEWQGKTVPVRVPEESKSAIRVGTAVWMIYDTDAMATGTPFLFTDVKRGNALAIMGLLYMIIVIAVAGRRGFLALLGLLASTLVIVFFMLPALMSGKPPMLVTLVGVGAIMFLSVYLAHGITIRTTTALLGTLLGMMVTVLLAYAGTRAAGLTGASDEDALILGTQLPALALPSLFMCGIVVAGLGALNDVTITQASAVWELDETDPQMPRRKLFSRAMRIGRDHIASTVYTLAFAYVGTALPTLILAMLSQRPFLELLTVSQIAEEIVRTLVASIGLVLAIPATTVVGTFLVKFVRASSPSLPGAPSFSAEDPEVNKRVDSQTWGEGTKTIAPSGGGRHVH</sequence>
<evidence type="ECO:0000313" key="3">
    <source>
        <dbReference type="EMBL" id="PMB88978.1"/>
    </source>
</evidence>
<evidence type="ECO:0000256" key="2">
    <source>
        <dbReference type="SAM" id="Phobius"/>
    </source>
</evidence>
<evidence type="ECO:0000313" key="4">
    <source>
        <dbReference type="Proteomes" id="UP000243201"/>
    </source>
</evidence>
<feature type="transmembrane region" description="Helical" evidence="2">
    <location>
        <begin position="156"/>
        <end position="174"/>
    </location>
</feature>
<reference evidence="3 4" key="1">
    <citation type="submission" date="2017-09" db="EMBL/GenBank/DDBJ databases">
        <title>Bacterial strain isolated from the female urinary microbiota.</title>
        <authorList>
            <person name="Thomas-White K."/>
            <person name="Kumar N."/>
            <person name="Forster S."/>
            <person name="Putonti C."/>
            <person name="Lawley T."/>
            <person name="Wolfe A.J."/>
        </authorList>
    </citation>
    <scope>NUCLEOTIDE SEQUENCE [LARGE SCALE GENOMIC DNA]</scope>
    <source>
        <strain evidence="3 4">UMB0744</strain>
    </source>
</reference>
<gene>
    <name evidence="3" type="ORF">CJ240_08210</name>
</gene>
<feature type="transmembrane region" description="Helical" evidence="2">
    <location>
        <begin position="21"/>
        <end position="44"/>
    </location>
</feature>
<dbReference type="EMBL" id="PNGC01000003">
    <property type="protein sequence ID" value="PMB88978.1"/>
    <property type="molecule type" value="Genomic_DNA"/>
</dbReference>
<dbReference type="PANTHER" id="PTHR41771:SF1">
    <property type="entry name" value="MEMBRANE PROTEIN"/>
    <property type="match status" value="1"/>
</dbReference>
<proteinExistence type="predicted"/>
<dbReference type="Proteomes" id="UP000243201">
    <property type="component" value="Unassembled WGS sequence"/>
</dbReference>
<comment type="caution">
    <text evidence="3">The sequence shown here is derived from an EMBL/GenBank/DDBJ whole genome shotgun (WGS) entry which is preliminary data.</text>
</comment>
<feature type="transmembrane region" description="Helical" evidence="2">
    <location>
        <begin position="333"/>
        <end position="355"/>
    </location>
</feature>
<dbReference type="PANTHER" id="PTHR41771">
    <property type="entry name" value="MEMBRANE PROTEIN-RELATED"/>
    <property type="match status" value="1"/>
</dbReference>
<accession>A0ABX4URB8</accession>
<feature type="region of interest" description="Disordered" evidence="1">
    <location>
        <begin position="407"/>
        <end position="449"/>
    </location>
</feature>
<dbReference type="RefSeq" id="WP_146001736.1">
    <property type="nucleotide sequence ID" value="NZ_CAUPGC010000002.1"/>
</dbReference>
<name>A0ABX4URB8_9ACTO</name>
<feature type="transmembrane region" description="Helical" evidence="2">
    <location>
        <begin position="375"/>
        <end position="400"/>
    </location>
</feature>
<dbReference type="InterPro" id="IPR012507">
    <property type="entry name" value="YibE_F"/>
</dbReference>
<keyword evidence="2" id="KW-1133">Transmembrane helix</keyword>
<feature type="transmembrane region" description="Helical" evidence="2">
    <location>
        <begin position="207"/>
        <end position="228"/>
    </location>
</feature>
<keyword evidence="2" id="KW-0472">Membrane</keyword>
<protein>
    <submittedName>
        <fullName evidence="3">YibE/F family protein</fullName>
    </submittedName>
</protein>
<dbReference type="Pfam" id="PF07907">
    <property type="entry name" value="YibE_F"/>
    <property type="match status" value="1"/>
</dbReference>
<feature type="transmembrane region" description="Helical" evidence="2">
    <location>
        <begin position="179"/>
        <end position="201"/>
    </location>
</feature>
<evidence type="ECO:0000256" key="1">
    <source>
        <dbReference type="SAM" id="MobiDB-lite"/>
    </source>
</evidence>
<feature type="transmembrane region" description="Helical" evidence="2">
    <location>
        <begin position="235"/>
        <end position="254"/>
    </location>
</feature>
<organism evidence="3 4">
    <name type="scientific">Varibaculum cambriense</name>
    <dbReference type="NCBI Taxonomy" id="184870"/>
    <lineage>
        <taxon>Bacteria</taxon>
        <taxon>Bacillati</taxon>
        <taxon>Actinomycetota</taxon>
        <taxon>Actinomycetes</taxon>
        <taxon>Actinomycetales</taxon>
        <taxon>Actinomycetaceae</taxon>
        <taxon>Varibaculum</taxon>
    </lineage>
</organism>
<keyword evidence="2" id="KW-0812">Transmembrane</keyword>
<keyword evidence="4" id="KW-1185">Reference proteome</keyword>
<feature type="transmembrane region" description="Helical" evidence="2">
    <location>
        <begin position="274"/>
        <end position="295"/>
    </location>
</feature>